<name>X1QRA7_9ZZZZ</name>
<sequence>MPKQKRWQLKRQLDQAVNDQDRSQRNLIIVAADFDGVHQNYYNALATIVQGIEFTKAAINSFKDAI</sequence>
<evidence type="ECO:0000313" key="1">
    <source>
        <dbReference type="EMBL" id="GAI70788.1"/>
    </source>
</evidence>
<dbReference type="AlphaFoldDB" id="X1QRA7"/>
<reference evidence="1" key="1">
    <citation type="journal article" date="2014" name="Front. Microbiol.">
        <title>High frequency of phylogenetically diverse reductive dehalogenase-homologous genes in deep subseafloor sedimentary metagenomes.</title>
        <authorList>
            <person name="Kawai M."/>
            <person name="Futagami T."/>
            <person name="Toyoda A."/>
            <person name="Takaki Y."/>
            <person name="Nishi S."/>
            <person name="Hori S."/>
            <person name="Arai W."/>
            <person name="Tsubouchi T."/>
            <person name="Morono Y."/>
            <person name="Uchiyama I."/>
            <person name="Ito T."/>
            <person name="Fujiyama A."/>
            <person name="Inagaki F."/>
            <person name="Takami H."/>
        </authorList>
    </citation>
    <scope>NUCLEOTIDE SEQUENCE</scope>
    <source>
        <strain evidence="1">Expedition CK06-06</strain>
    </source>
</reference>
<accession>X1QRA7</accession>
<proteinExistence type="predicted"/>
<gene>
    <name evidence="1" type="ORF">S12H4_06676</name>
</gene>
<comment type="caution">
    <text evidence="1">The sequence shown here is derived from an EMBL/GenBank/DDBJ whole genome shotgun (WGS) entry which is preliminary data.</text>
</comment>
<protein>
    <submittedName>
        <fullName evidence="1">Uncharacterized protein</fullName>
    </submittedName>
</protein>
<dbReference type="EMBL" id="BARW01002374">
    <property type="protein sequence ID" value="GAI70788.1"/>
    <property type="molecule type" value="Genomic_DNA"/>
</dbReference>
<organism evidence="1">
    <name type="scientific">marine sediment metagenome</name>
    <dbReference type="NCBI Taxonomy" id="412755"/>
    <lineage>
        <taxon>unclassified sequences</taxon>
        <taxon>metagenomes</taxon>
        <taxon>ecological metagenomes</taxon>
    </lineage>
</organism>